<evidence type="ECO:0000313" key="2">
    <source>
        <dbReference type="EMBL" id="KAK1948569.1"/>
    </source>
</evidence>
<dbReference type="AlphaFoldDB" id="A0AAD9H0P6"/>
<dbReference type="Gene3D" id="2.60.40.10">
    <property type="entry name" value="Immunoglobulins"/>
    <property type="match status" value="2"/>
</dbReference>
<proteinExistence type="predicted"/>
<dbReference type="Proteomes" id="UP001259832">
    <property type="component" value="Unassembled WGS sequence"/>
</dbReference>
<feature type="domain" description="IPT/TIG" evidence="1">
    <location>
        <begin position="76"/>
        <end position="152"/>
    </location>
</feature>
<evidence type="ECO:0000259" key="1">
    <source>
        <dbReference type="Pfam" id="PF01833"/>
    </source>
</evidence>
<dbReference type="InterPro" id="IPR014756">
    <property type="entry name" value="Ig_E-set"/>
</dbReference>
<dbReference type="InterPro" id="IPR013783">
    <property type="entry name" value="Ig-like_fold"/>
</dbReference>
<dbReference type="EMBL" id="JASMQC010000001">
    <property type="protein sequence ID" value="KAK1948569.1"/>
    <property type="molecule type" value="Genomic_DNA"/>
</dbReference>
<protein>
    <recommendedName>
        <fullName evidence="1">IPT/TIG domain-containing protein</fullName>
    </recommendedName>
</protein>
<gene>
    <name evidence="2" type="ORF">P3T76_000858</name>
</gene>
<keyword evidence="3" id="KW-1185">Reference proteome</keyword>
<evidence type="ECO:0000313" key="3">
    <source>
        <dbReference type="Proteomes" id="UP001259832"/>
    </source>
</evidence>
<accession>A0AAD9H0P6</accession>
<organism evidence="2 3">
    <name type="scientific">Phytophthora citrophthora</name>
    <dbReference type="NCBI Taxonomy" id="4793"/>
    <lineage>
        <taxon>Eukaryota</taxon>
        <taxon>Sar</taxon>
        <taxon>Stramenopiles</taxon>
        <taxon>Oomycota</taxon>
        <taxon>Peronosporomycetes</taxon>
        <taxon>Peronosporales</taxon>
        <taxon>Peronosporaceae</taxon>
        <taxon>Phytophthora</taxon>
    </lineage>
</organism>
<dbReference type="Pfam" id="PF01833">
    <property type="entry name" value="TIG"/>
    <property type="match status" value="1"/>
</dbReference>
<reference evidence="2" key="1">
    <citation type="submission" date="2023-08" db="EMBL/GenBank/DDBJ databases">
        <title>Reference Genome Resource for the Citrus Pathogen Phytophthora citrophthora.</title>
        <authorList>
            <person name="Moller H."/>
            <person name="Coetzee B."/>
            <person name="Rose L.J."/>
            <person name="Van Niekerk J.M."/>
        </authorList>
    </citation>
    <scope>NUCLEOTIDE SEQUENCE</scope>
    <source>
        <strain evidence="2">STE-U-9442</strain>
    </source>
</reference>
<dbReference type="InterPro" id="IPR002909">
    <property type="entry name" value="IPT_dom"/>
</dbReference>
<dbReference type="SUPFAM" id="SSF81296">
    <property type="entry name" value="E set domains"/>
    <property type="match status" value="2"/>
</dbReference>
<comment type="caution">
    <text evidence="2">The sequence shown here is derived from an EMBL/GenBank/DDBJ whole genome shotgun (WGS) entry which is preliminary data.</text>
</comment>
<sequence length="222" mass="24137">MSRGGTRVKVDVSQVPPSGDIWCVFGTIRVGAQRLTPNQIECESPPFRPEQVKLAVEGEGIVSLSLSFTFLTDIEVESVFPTRGSSAGGAKVNLTLSGVVDASIQEKIMCRFGDTYVEAQMIQKNKVTCISPLGSHNEGVVLAIAVDGDDVAVSPYFTSRELLSIEPRVGSLDGNLTMLAVLENIESTRFQEFPSGTSFHLAERRALFLQFINVRDYFGAED</sequence>
<name>A0AAD9H0P6_9STRA</name>